<accession>A0ABT9BEM6</accession>
<dbReference type="CDD" id="cd08963">
    <property type="entry name" value="L-asparaginase_I"/>
    <property type="match status" value="1"/>
</dbReference>
<dbReference type="Proteomes" id="UP001176429">
    <property type="component" value="Unassembled WGS sequence"/>
</dbReference>
<dbReference type="PROSITE" id="PS51732">
    <property type="entry name" value="ASN_GLN_ASE_3"/>
    <property type="match status" value="1"/>
</dbReference>
<comment type="similarity">
    <text evidence="1">Belongs to the asparaginase 1 family.</text>
</comment>
<dbReference type="PROSITE" id="PS00917">
    <property type="entry name" value="ASN_GLN_ASE_2"/>
    <property type="match status" value="1"/>
</dbReference>
<dbReference type="InterPro" id="IPR040919">
    <property type="entry name" value="Asparaginase_C"/>
</dbReference>
<dbReference type="SUPFAM" id="SSF53774">
    <property type="entry name" value="Glutaminase/Asparaginase"/>
    <property type="match status" value="1"/>
</dbReference>
<dbReference type="InterPro" id="IPR006033">
    <property type="entry name" value="AsnA_fam"/>
</dbReference>
<dbReference type="EC" id="3.5.1.1" evidence="2"/>
<evidence type="ECO:0000256" key="4">
    <source>
        <dbReference type="PROSITE-ProRule" id="PRU10099"/>
    </source>
</evidence>
<dbReference type="InterPro" id="IPR020827">
    <property type="entry name" value="Asparaginase/glutaminase_AS1"/>
</dbReference>
<comment type="caution">
    <text evidence="8">The sequence shown here is derived from an EMBL/GenBank/DDBJ whole genome shotgun (WGS) entry which is preliminary data.</text>
</comment>
<dbReference type="Gene3D" id="3.40.50.1170">
    <property type="entry name" value="L-asparaginase, N-terminal domain"/>
    <property type="match status" value="1"/>
</dbReference>
<evidence type="ECO:0000313" key="9">
    <source>
        <dbReference type="Proteomes" id="UP001176429"/>
    </source>
</evidence>
<dbReference type="SMART" id="SM00870">
    <property type="entry name" value="Asparaginase"/>
    <property type="match status" value="1"/>
</dbReference>
<dbReference type="InterPro" id="IPR041725">
    <property type="entry name" value="L-asparaginase_I"/>
</dbReference>
<evidence type="ECO:0000313" key="8">
    <source>
        <dbReference type="EMBL" id="MDO7876712.1"/>
    </source>
</evidence>
<dbReference type="InterPro" id="IPR037152">
    <property type="entry name" value="L-asparaginase_N_sf"/>
</dbReference>
<feature type="active site" evidence="5">
    <location>
        <position position="110"/>
    </location>
</feature>
<dbReference type="NCBIfam" id="TIGR00519">
    <property type="entry name" value="asnASE_I"/>
    <property type="match status" value="1"/>
</dbReference>
<dbReference type="SFLD" id="SFLDS00057">
    <property type="entry name" value="Glutaminase/Asparaginase"/>
    <property type="match status" value="1"/>
</dbReference>
<gene>
    <name evidence="8" type="ORF">Q5H93_18345</name>
</gene>
<feature type="active site" evidence="4">
    <location>
        <position position="35"/>
    </location>
</feature>
<proteinExistence type="inferred from homology"/>
<name>A0ABT9BEM6_9BACT</name>
<reference evidence="8" key="1">
    <citation type="submission" date="2023-07" db="EMBL/GenBank/DDBJ databases">
        <authorList>
            <person name="Kim M.K."/>
        </authorList>
    </citation>
    <scope>NUCLEOTIDE SEQUENCE</scope>
    <source>
        <strain evidence="8">ASUV-10-1</strain>
    </source>
</reference>
<dbReference type="PANTHER" id="PTHR11707">
    <property type="entry name" value="L-ASPARAGINASE"/>
    <property type="match status" value="1"/>
</dbReference>
<dbReference type="Pfam" id="PF17763">
    <property type="entry name" value="Asparaginase_C"/>
    <property type="match status" value="1"/>
</dbReference>
<evidence type="ECO:0000256" key="2">
    <source>
        <dbReference type="ARBA" id="ARBA00012920"/>
    </source>
</evidence>
<feature type="domain" description="L-asparaginase N-terminal" evidence="6">
    <location>
        <begin position="26"/>
        <end position="217"/>
    </location>
</feature>
<dbReference type="EMBL" id="JAUQSY010000013">
    <property type="protein sequence ID" value="MDO7876712.1"/>
    <property type="molecule type" value="Genomic_DNA"/>
</dbReference>
<dbReference type="PIRSF" id="PIRSF500176">
    <property type="entry name" value="L_ASNase"/>
    <property type="match status" value="1"/>
</dbReference>
<evidence type="ECO:0000256" key="5">
    <source>
        <dbReference type="PROSITE-ProRule" id="PRU10100"/>
    </source>
</evidence>
<dbReference type="PANTHER" id="PTHR11707:SF28">
    <property type="entry name" value="60 KDA LYSOPHOSPHOLIPASE"/>
    <property type="match status" value="1"/>
</dbReference>
<feature type="domain" description="Asparaginase/glutaminase C-terminal" evidence="7">
    <location>
        <begin position="238"/>
        <end position="352"/>
    </location>
</feature>
<dbReference type="InterPro" id="IPR027474">
    <property type="entry name" value="L-asparaginase_N"/>
</dbReference>
<keyword evidence="3" id="KW-0378">Hydrolase</keyword>
<protein>
    <recommendedName>
        <fullName evidence="2">asparaginase</fullName>
        <ecNumber evidence="2">3.5.1.1</ecNumber>
    </recommendedName>
</protein>
<dbReference type="InterPro" id="IPR036152">
    <property type="entry name" value="Asp/glu_Ase-like_sf"/>
</dbReference>
<dbReference type="Gene3D" id="3.40.50.40">
    <property type="match status" value="1"/>
</dbReference>
<organism evidence="8 9">
    <name type="scientific">Hymenobacter aranciens</name>
    <dbReference type="NCBI Taxonomy" id="3063996"/>
    <lineage>
        <taxon>Bacteria</taxon>
        <taxon>Pseudomonadati</taxon>
        <taxon>Bacteroidota</taxon>
        <taxon>Cytophagia</taxon>
        <taxon>Cytophagales</taxon>
        <taxon>Hymenobacteraceae</taxon>
        <taxon>Hymenobacter</taxon>
    </lineage>
</organism>
<dbReference type="InterPro" id="IPR006034">
    <property type="entry name" value="Asparaginase/glutaminase-like"/>
</dbReference>
<dbReference type="InterPro" id="IPR027473">
    <property type="entry name" value="L-asparaginase_C"/>
</dbReference>
<dbReference type="InterPro" id="IPR027475">
    <property type="entry name" value="Asparaginase/glutaminase_AS2"/>
</dbReference>
<dbReference type="PRINTS" id="PR00139">
    <property type="entry name" value="ASNGLNASE"/>
</dbReference>
<keyword evidence="9" id="KW-1185">Reference proteome</keyword>
<evidence type="ECO:0000256" key="3">
    <source>
        <dbReference type="ARBA" id="ARBA00022801"/>
    </source>
</evidence>
<dbReference type="RefSeq" id="WP_305008094.1">
    <property type="nucleotide sequence ID" value="NZ_JAUQSY010000013.1"/>
</dbReference>
<evidence type="ECO:0000256" key="1">
    <source>
        <dbReference type="ARBA" id="ARBA00010518"/>
    </source>
</evidence>
<dbReference type="PROSITE" id="PS00144">
    <property type="entry name" value="ASN_GLN_ASE_1"/>
    <property type="match status" value="1"/>
</dbReference>
<dbReference type="Pfam" id="PF00710">
    <property type="entry name" value="Asparaginase"/>
    <property type="match status" value="1"/>
</dbReference>
<evidence type="ECO:0000259" key="7">
    <source>
        <dbReference type="Pfam" id="PF17763"/>
    </source>
</evidence>
<evidence type="ECO:0000259" key="6">
    <source>
        <dbReference type="Pfam" id="PF00710"/>
    </source>
</evidence>
<sequence>MSPEADNLPLLSLPTRADAADPATLRLLILYTGGTIGMTVNHAGELVPMQFERIEHKMPDLQRFPHHLTLLSLPEPFDSSNVTPADWLFLAQLIGRHYADFDGFVILHGTDTMAYSAAALSYLLENLGKPVVFTGAQVPAGRSRSDAQRNLISALEIAAARHPRAGTVRVPEVCVFFNDVLIRGTRAKKVESQQFAAFKSENYPPLARAGIGLDFADKSIRLLPAARLRIHETLETGVAVLPLFPGITEAVVRAVLGVPNLRGCVVETYGSGNAPTTPWFIAALAEARQRGVWLLNVSQCEEGRVVQGLYETSAHFRDLGIIGGDDITTEAAVTKLMFVLGLGRNAADTRRLLMQDLRGEITP</sequence>
<dbReference type="PIRSF" id="PIRSF001220">
    <property type="entry name" value="L-ASNase_gatD"/>
    <property type="match status" value="1"/>
</dbReference>